<dbReference type="GO" id="GO:0034245">
    <property type="term" value="C:mitochondrial DNA-directed RNA polymerase complex"/>
    <property type="evidence" value="ECO:0007669"/>
    <property type="project" value="TreeGrafter"/>
</dbReference>
<comment type="caution">
    <text evidence="10">The sequence shown here is derived from an EMBL/GenBank/DDBJ whole genome shotgun (WGS) entry which is preliminary data.</text>
</comment>
<evidence type="ECO:0000256" key="5">
    <source>
        <dbReference type="ARBA" id="ARBA00022691"/>
    </source>
</evidence>
<dbReference type="Gene3D" id="3.40.50.150">
    <property type="entry name" value="Vaccinia Virus protein VP39"/>
    <property type="match status" value="1"/>
</dbReference>
<dbReference type="AlphaFoldDB" id="A0AAN6RTT4"/>
<evidence type="ECO:0000256" key="2">
    <source>
        <dbReference type="ARBA" id="ARBA00013836"/>
    </source>
</evidence>
<keyword evidence="3" id="KW-0489">Methyltransferase</keyword>
<keyword evidence="11" id="KW-1185">Reference proteome</keyword>
<reference evidence="10" key="2">
    <citation type="submission" date="2023-05" db="EMBL/GenBank/DDBJ databases">
        <authorList>
            <consortium name="Lawrence Berkeley National Laboratory"/>
            <person name="Steindorff A."/>
            <person name="Hensen N."/>
            <person name="Bonometti L."/>
            <person name="Westerberg I."/>
            <person name="Brannstrom I.O."/>
            <person name="Guillou S."/>
            <person name="Cros-Aarteil S."/>
            <person name="Calhoun S."/>
            <person name="Haridas S."/>
            <person name="Kuo A."/>
            <person name="Mondo S."/>
            <person name="Pangilinan J."/>
            <person name="Riley R."/>
            <person name="Labutti K."/>
            <person name="Andreopoulos B."/>
            <person name="Lipzen A."/>
            <person name="Chen C."/>
            <person name="Yanf M."/>
            <person name="Daum C."/>
            <person name="Ng V."/>
            <person name="Clum A."/>
            <person name="Ohm R."/>
            <person name="Martin F."/>
            <person name="Silar P."/>
            <person name="Natvig D."/>
            <person name="Lalanne C."/>
            <person name="Gautier V."/>
            <person name="Ament-Velasquez S.L."/>
            <person name="Kruys A."/>
            <person name="Hutchinson M.I."/>
            <person name="Powell A.J."/>
            <person name="Barry K."/>
            <person name="Miller A.N."/>
            <person name="Grigoriev I.V."/>
            <person name="Debuchy R."/>
            <person name="Gladieux P."/>
            <person name="Thoren M.H."/>
            <person name="Johannesson H."/>
        </authorList>
    </citation>
    <scope>NUCLEOTIDE SEQUENCE</scope>
    <source>
        <strain evidence="10">CBS 103.79</strain>
    </source>
</reference>
<keyword evidence="8" id="KW-0175">Coiled coil</keyword>
<accession>A0AAN6RTT4</accession>
<protein>
    <recommendedName>
        <fullName evidence="2">Mitochondrial transcription factor 1</fullName>
    </recommendedName>
</protein>
<dbReference type="PANTHER" id="PTHR11727">
    <property type="entry name" value="DIMETHYLADENOSINE TRANSFERASE"/>
    <property type="match status" value="1"/>
</dbReference>
<dbReference type="GO" id="GO:0032259">
    <property type="term" value="P:methylation"/>
    <property type="evidence" value="ECO:0007669"/>
    <property type="project" value="UniProtKB-KW"/>
</dbReference>
<dbReference type="GO" id="GO:0006391">
    <property type="term" value="P:transcription initiation at mitochondrial promoter"/>
    <property type="evidence" value="ECO:0007669"/>
    <property type="project" value="TreeGrafter"/>
</dbReference>
<keyword evidence="4" id="KW-0808">Transferase</keyword>
<feature type="coiled-coil region" evidence="8">
    <location>
        <begin position="377"/>
        <end position="415"/>
    </location>
</feature>
<dbReference type="GO" id="GO:0008168">
    <property type="term" value="F:methyltransferase activity"/>
    <property type="evidence" value="ECO:0007669"/>
    <property type="project" value="UniProtKB-KW"/>
</dbReference>
<evidence type="ECO:0000313" key="10">
    <source>
        <dbReference type="EMBL" id="KAK3901866.1"/>
    </source>
</evidence>
<evidence type="ECO:0000256" key="9">
    <source>
        <dbReference type="SAM" id="MobiDB-lite"/>
    </source>
</evidence>
<dbReference type="InterPro" id="IPR029063">
    <property type="entry name" value="SAM-dependent_MTases_sf"/>
</dbReference>
<name>A0AAN6RTT4_9PEZI</name>
<proteinExistence type="predicted"/>
<evidence type="ECO:0000256" key="8">
    <source>
        <dbReference type="SAM" id="Coils"/>
    </source>
</evidence>
<gene>
    <name evidence="10" type="ORF">C8A05DRAFT_16000</name>
</gene>
<dbReference type="Proteomes" id="UP001303889">
    <property type="component" value="Unassembled WGS sequence"/>
</dbReference>
<keyword evidence="5" id="KW-0949">S-adenosyl-L-methionine</keyword>
<evidence type="ECO:0000256" key="3">
    <source>
        <dbReference type="ARBA" id="ARBA00022603"/>
    </source>
</evidence>
<evidence type="ECO:0000256" key="7">
    <source>
        <dbReference type="ARBA" id="ARBA00024915"/>
    </source>
</evidence>
<dbReference type="PANTHER" id="PTHR11727:SF17">
    <property type="entry name" value="DIMETHYLADENOSINE TRANSFERASE 1, MITOCHONDRIAL"/>
    <property type="match status" value="1"/>
</dbReference>
<feature type="region of interest" description="Disordered" evidence="9">
    <location>
        <begin position="560"/>
        <end position="580"/>
    </location>
</feature>
<dbReference type="InterPro" id="IPR001737">
    <property type="entry name" value="KsgA/Erm"/>
</dbReference>
<evidence type="ECO:0000256" key="6">
    <source>
        <dbReference type="ARBA" id="ARBA00022884"/>
    </source>
</evidence>
<keyword evidence="6" id="KW-0694">RNA-binding</keyword>
<comment type="function">
    <text evidence="7">Mitochondrial transcription factor that confers selective promoter recognition on the core subunit of the yeast mitochondrial RNA polymerase. Interacts with DNA in a non-specific manner.</text>
</comment>
<dbReference type="InterPro" id="IPR023165">
    <property type="entry name" value="rRNA_Ade_diMease-like_C"/>
</dbReference>
<dbReference type="GO" id="GO:0003723">
    <property type="term" value="F:RNA binding"/>
    <property type="evidence" value="ECO:0007669"/>
    <property type="project" value="UniProtKB-KW"/>
</dbReference>
<evidence type="ECO:0000256" key="1">
    <source>
        <dbReference type="ARBA" id="ARBA00004173"/>
    </source>
</evidence>
<dbReference type="Gene3D" id="1.10.8.100">
    <property type="entry name" value="Ribosomal RNA adenine dimethylase-like, domain 2"/>
    <property type="match status" value="1"/>
</dbReference>
<dbReference type="SUPFAM" id="SSF53335">
    <property type="entry name" value="S-adenosyl-L-methionine-dependent methyltransferases"/>
    <property type="match status" value="1"/>
</dbReference>
<organism evidence="10 11">
    <name type="scientific">Staphylotrichum tortipilum</name>
    <dbReference type="NCBI Taxonomy" id="2831512"/>
    <lineage>
        <taxon>Eukaryota</taxon>
        <taxon>Fungi</taxon>
        <taxon>Dikarya</taxon>
        <taxon>Ascomycota</taxon>
        <taxon>Pezizomycotina</taxon>
        <taxon>Sordariomycetes</taxon>
        <taxon>Sordariomycetidae</taxon>
        <taxon>Sordariales</taxon>
        <taxon>Chaetomiaceae</taxon>
        <taxon>Staphylotrichum</taxon>
    </lineage>
</organism>
<sequence>MKPQSELAQKLYETGNWAGGRAARPPNSNIDRNRVNIVSETLCDDILEYIGSTLDRHKGCDLIDVFPGPGVWSTALHNLLQPRSHLLLEPDMEYYRPFLEPLLQRPGTKLLPESGIVWEQLNRVLNPTHLPHQVERKYTAADTPLRNDTLLVTMNLAMFPKRKFRSFESVVQLVLFQMISSIRPGALFQKYGLVRLLLWTPDTEKNPLLPRTVQQRKKMAVEAELSTDYVCEVAGGELEDSITATRSAPWFTRDESMDLESTLRTRTRMQETGFALPPGREPLHVVKAVQMEEAGREAVLDPERMPRRAAMNQLRELEEAVAAGKIEHGTEEYKTWRRLLSVRKGLTVRSHLVVKMLKERDAATQAFIDAGDDPELRAAAQKRCDKWSDEIDKLEKTLQTEIRLVRDNLHVLQQEPPIMNWDRRYVEPLRARPDEFYPQIPCSLLDIQPKAAATLLREMGPGSTRGGDTFDLIMRGMNQRFAEPVPKLLDTIYSGAGDGVPPLCPSLLDPKVGGSPLPRSGGLSARTLSQDQLVEVGKAWMRWPFRPSYQELVSRTLEDFGDDDMDESSGRVGHVSSRDF</sequence>
<evidence type="ECO:0000313" key="11">
    <source>
        <dbReference type="Proteomes" id="UP001303889"/>
    </source>
</evidence>
<dbReference type="EMBL" id="MU855550">
    <property type="protein sequence ID" value="KAK3901866.1"/>
    <property type="molecule type" value="Genomic_DNA"/>
</dbReference>
<reference evidence="10" key="1">
    <citation type="journal article" date="2023" name="Mol. Phylogenet. Evol.">
        <title>Genome-scale phylogeny and comparative genomics of the fungal order Sordariales.</title>
        <authorList>
            <person name="Hensen N."/>
            <person name="Bonometti L."/>
            <person name="Westerberg I."/>
            <person name="Brannstrom I.O."/>
            <person name="Guillou S."/>
            <person name="Cros-Aarteil S."/>
            <person name="Calhoun S."/>
            <person name="Haridas S."/>
            <person name="Kuo A."/>
            <person name="Mondo S."/>
            <person name="Pangilinan J."/>
            <person name="Riley R."/>
            <person name="LaButti K."/>
            <person name="Andreopoulos B."/>
            <person name="Lipzen A."/>
            <person name="Chen C."/>
            <person name="Yan M."/>
            <person name="Daum C."/>
            <person name="Ng V."/>
            <person name="Clum A."/>
            <person name="Steindorff A."/>
            <person name="Ohm R.A."/>
            <person name="Martin F."/>
            <person name="Silar P."/>
            <person name="Natvig D.O."/>
            <person name="Lalanne C."/>
            <person name="Gautier V."/>
            <person name="Ament-Velasquez S.L."/>
            <person name="Kruys A."/>
            <person name="Hutchinson M.I."/>
            <person name="Powell A.J."/>
            <person name="Barry K."/>
            <person name="Miller A.N."/>
            <person name="Grigoriev I.V."/>
            <person name="Debuchy R."/>
            <person name="Gladieux P."/>
            <person name="Hiltunen Thoren M."/>
            <person name="Johannesson H."/>
        </authorList>
    </citation>
    <scope>NUCLEOTIDE SEQUENCE</scope>
    <source>
        <strain evidence="10">CBS 103.79</strain>
    </source>
</reference>
<dbReference type="GO" id="GO:0034246">
    <property type="term" value="F:mitochondrial transcription factor activity"/>
    <property type="evidence" value="ECO:0007669"/>
    <property type="project" value="TreeGrafter"/>
</dbReference>
<evidence type="ECO:0000256" key="4">
    <source>
        <dbReference type="ARBA" id="ARBA00022679"/>
    </source>
</evidence>
<comment type="subcellular location">
    <subcellularLocation>
        <location evidence="1">Mitochondrion</location>
    </subcellularLocation>
</comment>
<dbReference type="GO" id="GO:0005759">
    <property type="term" value="C:mitochondrial matrix"/>
    <property type="evidence" value="ECO:0007669"/>
    <property type="project" value="TreeGrafter"/>
</dbReference>